<reference evidence="1" key="2">
    <citation type="submission" date="2020-09" db="EMBL/GenBank/DDBJ databases">
        <authorList>
            <person name="Sun Q."/>
            <person name="Zhou Y."/>
        </authorList>
    </citation>
    <scope>NUCLEOTIDE SEQUENCE</scope>
    <source>
        <strain evidence="1">CGMCC 1.10749</strain>
    </source>
</reference>
<protein>
    <recommendedName>
        <fullName evidence="3">Glycosyltransferase</fullName>
    </recommendedName>
</protein>
<name>A0A8H9FR72_9MICO</name>
<dbReference type="EMBL" id="BMEA01000001">
    <property type="protein sequence ID" value="GGB70117.1"/>
    <property type="molecule type" value="Genomic_DNA"/>
</dbReference>
<reference evidence="1" key="1">
    <citation type="journal article" date="2014" name="Int. J. Syst. Evol. Microbiol.">
        <title>Complete genome sequence of Corynebacterium casei LMG S-19264T (=DSM 44701T), isolated from a smear-ripened cheese.</title>
        <authorList>
            <consortium name="US DOE Joint Genome Institute (JGI-PGF)"/>
            <person name="Walter F."/>
            <person name="Albersmeier A."/>
            <person name="Kalinowski J."/>
            <person name="Ruckert C."/>
        </authorList>
    </citation>
    <scope>NUCLEOTIDE SEQUENCE</scope>
    <source>
        <strain evidence="1">CGMCC 1.10749</strain>
    </source>
</reference>
<evidence type="ECO:0000313" key="2">
    <source>
        <dbReference type="Proteomes" id="UP000628079"/>
    </source>
</evidence>
<dbReference type="Gene3D" id="3.40.50.2000">
    <property type="entry name" value="Glycogen Phosphorylase B"/>
    <property type="match status" value="1"/>
</dbReference>
<organism evidence="1 2">
    <name type="scientific">Knoellia flava</name>
    <dbReference type="NCBI Taxonomy" id="913969"/>
    <lineage>
        <taxon>Bacteria</taxon>
        <taxon>Bacillati</taxon>
        <taxon>Actinomycetota</taxon>
        <taxon>Actinomycetes</taxon>
        <taxon>Micrococcales</taxon>
        <taxon>Intrasporangiaceae</taxon>
        <taxon>Knoellia</taxon>
    </lineage>
</organism>
<dbReference type="AlphaFoldDB" id="A0A8H9FR72"/>
<proteinExistence type="predicted"/>
<dbReference type="SUPFAM" id="SSF53756">
    <property type="entry name" value="UDP-Glycosyltransferase/glycogen phosphorylase"/>
    <property type="match status" value="1"/>
</dbReference>
<dbReference type="Proteomes" id="UP000628079">
    <property type="component" value="Unassembled WGS sequence"/>
</dbReference>
<accession>A0A8H9FR72</accession>
<comment type="caution">
    <text evidence="1">The sequence shown here is derived from an EMBL/GenBank/DDBJ whole genome shotgun (WGS) entry which is preliminary data.</text>
</comment>
<evidence type="ECO:0008006" key="3">
    <source>
        <dbReference type="Google" id="ProtNLM"/>
    </source>
</evidence>
<sequence length="333" mass="36420">MRVLISAGWMGGAGGAERALYSILRSLQQDEVDVVVRHRLDGEWSRATSARVALVDSPHWWGAGHEQGIKGRILQRVVNPARRLVHPRYDLYLQFLSGAFVAPAARASVRLLIPSGNQVPEHIADRFDAVAMQAPDNESLVPTSTRAVLLAPPVFDLAREAEPPAVALPDAFLLTVFNPYDPIKGMQDLAAVLATAPLPLVWCHSEATVKFEIPASLLEHPRIVHVTDANPAQLRHLYERCAAYVSFSLTEGFGWSAADALRYSPAVATRRIGLFSDEAAWRQPGVLTVGDDGGIDWKQLLGEACPPSRRDLGVIDGRTFRARLTEIVESFDG</sequence>
<evidence type="ECO:0000313" key="1">
    <source>
        <dbReference type="EMBL" id="GGB70117.1"/>
    </source>
</evidence>
<gene>
    <name evidence="1" type="ORF">GCM10011314_06770</name>
</gene>